<dbReference type="InterPro" id="IPR012301">
    <property type="entry name" value="Malic_N_dom"/>
</dbReference>
<proteinExistence type="inferred from homology"/>
<feature type="binding site" evidence="9">
    <location>
        <position position="135"/>
    </location>
    <ligand>
        <name>a divalent metal cation</name>
        <dbReference type="ChEBI" id="CHEBI:60240"/>
    </ligand>
</feature>
<keyword evidence="14" id="KW-1185">Reference proteome</keyword>
<evidence type="ECO:0000256" key="4">
    <source>
        <dbReference type="ARBA" id="ARBA00008756"/>
    </source>
</evidence>
<dbReference type="PANTHER" id="PTHR43237">
    <property type="entry name" value="NADP-DEPENDENT MALIC ENZYME"/>
    <property type="match status" value="1"/>
</dbReference>
<feature type="binding site" evidence="9">
    <location>
        <position position="134"/>
    </location>
    <ligand>
        <name>a divalent metal cation</name>
        <dbReference type="ChEBI" id="CHEBI:60240"/>
    </ligand>
</feature>
<dbReference type="Pfam" id="PF00390">
    <property type="entry name" value="malic"/>
    <property type="match status" value="1"/>
</dbReference>
<evidence type="ECO:0000259" key="12">
    <source>
        <dbReference type="SMART" id="SM01274"/>
    </source>
</evidence>
<evidence type="ECO:0000256" key="8">
    <source>
        <dbReference type="PIRSR" id="PIRSR036684-1"/>
    </source>
</evidence>
<dbReference type="InterPro" id="IPR012188">
    <property type="entry name" value="ME_PTA"/>
</dbReference>
<dbReference type="InterPro" id="IPR037062">
    <property type="entry name" value="Malic_N_dom_sf"/>
</dbReference>
<feature type="active site" description="Proton acceptor" evidence="8">
    <location>
        <position position="92"/>
    </location>
</feature>
<dbReference type="Proteomes" id="UP001144352">
    <property type="component" value="Unassembled WGS sequence"/>
</dbReference>
<reference evidence="13" key="1">
    <citation type="submission" date="2022-12" db="EMBL/GenBank/DDBJ databases">
        <title>Reference genome sequencing for broad-spectrum identification of bacterial and archaeal isolates by mass spectrometry.</title>
        <authorList>
            <person name="Sekiguchi Y."/>
            <person name="Tourlousse D.M."/>
        </authorList>
    </citation>
    <scope>NUCLEOTIDE SEQUENCE</scope>
    <source>
        <strain evidence="13">H2</strain>
    </source>
</reference>
<feature type="domain" description="Malic enzyme NAD-binding" evidence="11">
    <location>
        <begin position="161"/>
        <end position="398"/>
    </location>
</feature>
<dbReference type="SMART" id="SM00919">
    <property type="entry name" value="Malic_M"/>
    <property type="match status" value="1"/>
</dbReference>
<dbReference type="AlphaFoldDB" id="A0A9W6G1P1"/>
<organism evidence="13 14">
    <name type="scientific">Geobacter hydrogenophilus</name>
    <dbReference type="NCBI Taxonomy" id="40983"/>
    <lineage>
        <taxon>Bacteria</taxon>
        <taxon>Pseudomonadati</taxon>
        <taxon>Thermodesulfobacteriota</taxon>
        <taxon>Desulfuromonadia</taxon>
        <taxon>Geobacterales</taxon>
        <taxon>Geobacteraceae</taxon>
        <taxon>Geobacter</taxon>
    </lineage>
</organism>
<dbReference type="CDD" id="cd05311">
    <property type="entry name" value="NAD_bind_2_malic_enz"/>
    <property type="match status" value="1"/>
</dbReference>
<keyword evidence="7" id="KW-0511">Multifunctional enzyme</keyword>
<evidence type="ECO:0000256" key="1">
    <source>
        <dbReference type="ARBA" id="ARBA00001936"/>
    </source>
</evidence>
<dbReference type="InterPro" id="IPR045213">
    <property type="entry name" value="Malic_NAD-bd_bact_type"/>
</dbReference>
<evidence type="ECO:0000256" key="6">
    <source>
        <dbReference type="ARBA" id="ARBA00023002"/>
    </source>
</evidence>
<dbReference type="Gene3D" id="3.40.50.10950">
    <property type="match status" value="1"/>
</dbReference>
<keyword evidence="5 9" id="KW-0479">Metal-binding</keyword>
<feature type="binding site" evidence="10">
    <location>
        <position position="285"/>
    </location>
    <ligand>
        <name>a divalent metal cation</name>
        <dbReference type="ChEBI" id="CHEBI:60240"/>
    </ligand>
</feature>
<dbReference type="InterPro" id="IPR012302">
    <property type="entry name" value="Malic_NAD-bd"/>
</dbReference>
<dbReference type="InterPro" id="IPR042113">
    <property type="entry name" value="P_AcTrfase_dom1"/>
</dbReference>
<dbReference type="SUPFAM" id="SSF53223">
    <property type="entry name" value="Aminoacid dehydrogenase-like, N-terminal domain"/>
    <property type="match status" value="1"/>
</dbReference>
<dbReference type="RefSeq" id="WP_214185467.1">
    <property type="nucleotide sequence ID" value="NZ_BSDS01000002.1"/>
</dbReference>
<dbReference type="InterPro" id="IPR042112">
    <property type="entry name" value="P_AcTrfase_dom2"/>
</dbReference>
<dbReference type="Pfam" id="PF01515">
    <property type="entry name" value="PTA_PTB"/>
    <property type="match status" value="1"/>
</dbReference>
<name>A0A9W6G1P1_9BACT</name>
<evidence type="ECO:0000256" key="9">
    <source>
        <dbReference type="PIRSR" id="PIRSR036684-2"/>
    </source>
</evidence>
<evidence type="ECO:0000256" key="2">
    <source>
        <dbReference type="ARBA" id="ARBA00001946"/>
    </source>
</evidence>
<evidence type="ECO:0000256" key="7">
    <source>
        <dbReference type="ARBA" id="ARBA00023268"/>
    </source>
</evidence>
<sequence>MSKKQDALEYHSSGRKGKIEVVASKPCLTQRDLSLAYSPGVAEPCLEIEKNPEDAYKYTAKGNLVAVVSNGTAVLGLGNIGALAGKPVMEGKGVLFKRFADIDVFDIELNTENPDEVIKACQLLEPTFGGINLEDIKAPECFYIEEELKKTMNIPVFHDDQHGTAIISAAALTNALEIIGKKIEDIRIVVNGAGASAIACANLAISLGVKKENLIMCDTKGVIYKGRTEGMNKYKERFAVDTPLRTLEEATAGADVLYGLSSKGAFTPEIVRKLSKNPIIFAMANPDPEITPEEAHAVRGDVLIATGRSDYPNQVNNVLGFPFIFRGALDVRATTINEEMKKAAVFALAELAREECPDSVCRAYGNVKFSFGRDYIIPKPFDPRALLRVAPAVAKAAMESGVARQPIEDMEKYVEHLESLQGKAKETLRMIINKAKADPKKLVFPEGDNEKILRATQILIEEEIARPILIGNQDKIREKMAELGLDFNGSVQIIDPATFERSEEYAQELFRLRQRKGLTLSEARRIMARKSRTHFGCMMVHMGDADSLLSGIDTHYPETIRPALEVIGRKPGLSSVHGLYMMVFKKGIYFMADTTVCIEPTPEELAETAILAAEKVRMLDIEPTIAMLSFSNFGSVNHPQAQKVKRAVEIVKQKAPDLIVDGEMQSDTAVVTEMIQKSFSFAAIKEAANVLIFPDLNSGNICYKLLHHLGGADAIGPILMGMQKPVHVLQRGDDVSDIVNMAALAVVDAQNS</sequence>
<accession>A0A9W6G1P1</accession>
<dbReference type="GO" id="GO:0051287">
    <property type="term" value="F:NAD binding"/>
    <property type="evidence" value="ECO:0007669"/>
    <property type="project" value="InterPro"/>
</dbReference>
<dbReference type="GO" id="GO:0006108">
    <property type="term" value="P:malate metabolic process"/>
    <property type="evidence" value="ECO:0007669"/>
    <property type="project" value="InterPro"/>
</dbReference>
<dbReference type="PANTHER" id="PTHR43237:SF4">
    <property type="entry name" value="NADP-DEPENDENT MALIC ENZYME"/>
    <property type="match status" value="1"/>
</dbReference>
<dbReference type="FunFam" id="3.40.50.10380:FF:000003">
    <property type="entry name" value="NADP-dependent malic enzyme"/>
    <property type="match status" value="1"/>
</dbReference>
<dbReference type="FunFam" id="3.40.50.720:FF:000095">
    <property type="entry name" value="NADP-dependent malic enzyme"/>
    <property type="match status" value="1"/>
</dbReference>
<dbReference type="GO" id="GO:0004470">
    <property type="term" value="F:malic enzyme activity"/>
    <property type="evidence" value="ECO:0007669"/>
    <property type="project" value="InterPro"/>
</dbReference>
<evidence type="ECO:0000313" key="14">
    <source>
        <dbReference type="Proteomes" id="UP001144352"/>
    </source>
</evidence>
<comment type="cofactor">
    <cofactor evidence="2">
        <name>Mg(2+)</name>
        <dbReference type="ChEBI" id="CHEBI:18420"/>
    </cofactor>
</comment>
<dbReference type="SUPFAM" id="SSF51735">
    <property type="entry name" value="NAD(P)-binding Rossmann-fold domains"/>
    <property type="match status" value="1"/>
</dbReference>
<evidence type="ECO:0000256" key="10">
    <source>
        <dbReference type="PIRSR" id="PIRSR036684-3"/>
    </source>
</evidence>
<dbReference type="InterPro" id="IPR002505">
    <property type="entry name" value="PTA_PTB"/>
</dbReference>
<dbReference type="SUPFAM" id="SSF53659">
    <property type="entry name" value="Isocitrate/Isopropylmalate dehydrogenase-like"/>
    <property type="match status" value="1"/>
</dbReference>
<evidence type="ECO:0000256" key="5">
    <source>
        <dbReference type="ARBA" id="ARBA00022723"/>
    </source>
</evidence>
<comment type="cofactor">
    <cofactor evidence="1">
        <name>Mn(2+)</name>
        <dbReference type="ChEBI" id="CHEBI:29035"/>
    </cofactor>
</comment>
<gene>
    <name evidence="13" type="primary">maeB</name>
    <name evidence="13" type="ORF">GHYDROH2_23870</name>
</gene>
<dbReference type="GO" id="GO:0046872">
    <property type="term" value="F:metal ion binding"/>
    <property type="evidence" value="ECO:0007669"/>
    <property type="project" value="UniProtKB-KW"/>
</dbReference>
<dbReference type="Gene3D" id="3.40.50.10750">
    <property type="entry name" value="Isocitrate/Isopropylmalate dehydrogenase-like"/>
    <property type="match status" value="1"/>
</dbReference>
<comment type="caution">
    <text evidence="13">The sequence shown here is derived from an EMBL/GenBank/DDBJ whole genome shotgun (WGS) entry which is preliminary data.</text>
</comment>
<feature type="domain" description="Malic enzyme N-terminal" evidence="12">
    <location>
        <begin position="16"/>
        <end position="149"/>
    </location>
</feature>
<dbReference type="GO" id="GO:0016746">
    <property type="term" value="F:acyltransferase activity"/>
    <property type="evidence" value="ECO:0007669"/>
    <property type="project" value="InterPro"/>
</dbReference>
<comment type="similarity">
    <text evidence="4">In the C-terminal section; belongs to the phosphate acetyltransferase and butyryltransferase family.</text>
</comment>
<dbReference type="InterPro" id="IPR046346">
    <property type="entry name" value="Aminoacid_DH-like_N_sf"/>
</dbReference>
<feature type="binding site" evidence="10">
    <location>
        <position position="160"/>
    </location>
    <ligand>
        <name>a divalent metal cation</name>
        <dbReference type="ChEBI" id="CHEBI:60240"/>
    </ligand>
</feature>
<evidence type="ECO:0000256" key="3">
    <source>
        <dbReference type="ARBA" id="ARBA00007686"/>
    </source>
</evidence>
<keyword evidence="6" id="KW-0560">Oxidoreductase</keyword>
<dbReference type="Pfam" id="PF03949">
    <property type="entry name" value="Malic_M"/>
    <property type="match status" value="1"/>
</dbReference>
<dbReference type="PIRSF" id="PIRSF036684">
    <property type="entry name" value="ME_PTA"/>
    <property type="match status" value="1"/>
</dbReference>
<dbReference type="GO" id="GO:0016616">
    <property type="term" value="F:oxidoreductase activity, acting on the CH-OH group of donors, NAD or NADP as acceptor"/>
    <property type="evidence" value="ECO:0007669"/>
    <property type="project" value="InterPro"/>
</dbReference>
<comment type="similarity">
    <text evidence="3">In the N-terminal section; belongs to the malic enzymes family.</text>
</comment>
<dbReference type="Gene3D" id="3.40.50.10380">
    <property type="entry name" value="Malic enzyme, N-terminal domain"/>
    <property type="match status" value="1"/>
</dbReference>
<evidence type="ECO:0000313" key="13">
    <source>
        <dbReference type="EMBL" id="GLI38886.1"/>
    </source>
</evidence>
<dbReference type="Gene3D" id="3.40.50.720">
    <property type="entry name" value="NAD(P)-binding Rossmann-like Domain"/>
    <property type="match status" value="1"/>
</dbReference>
<protein>
    <submittedName>
        <fullName evidence="13">Bifunctional malic enzyme oxidoreductase/phosphotransacetylase</fullName>
    </submittedName>
</protein>
<evidence type="ECO:0000259" key="11">
    <source>
        <dbReference type="SMART" id="SM00919"/>
    </source>
</evidence>
<feature type="binding site" evidence="10">
    <location>
        <begin position="74"/>
        <end position="81"/>
    </location>
    <ligand>
        <name>NADP(+)</name>
        <dbReference type="ChEBI" id="CHEBI:58349"/>
    </ligand>
</feature>
<dbReference type="InterPro" id="IPR051674">
    <property type="entry name" value="Malate_Decarboxylase"/>
</dbReference>
<keyword evidence="10" id="KW-0521">NADP</keyword>
<dbReference type="InterPro" id="IPR036291">
    <property type="entry name" value="NAD(P)-bd_dom_sf"/>
</dbReference>
<dbReference type="EMBL" id="BSDS01000002">
    <property type="protein sequence ID" value="GLI38886.1"/>
    <property type="molecule type" value="Genomic_DNA"/>
</dbReference>
<dbReference type="SMART" id="SM01274">
    <property type="entry name" value="malic"/>
    <property type="match status" value="1"/>
</dbReference>